<keyword evidence="12" id="KW-1185">Reference proteome</keyword>
<dbReference type="EMBL" id="CP034791">
    <property type="protein sequence ID" value="AZT89899.1"/>
    <property type="molecule type" value="Genomic_DNA"/>
</dbReference>
<evidence type="ECO:0000313" key="12">
    <source>
        <dbReference type="Proteomes" id="UP000282930"/>
    </source>
</evidence>
<dbReference type="FunFam" id="3.20.20.60:FF:000003">
    <property type="entry name" value="3-methyl-2-oxobutanoate hydroxymethyltransferase"/>
    <property type="match status" value="1"/>
</dbReference>
<dbReference type="InterPro" id="IPR003700">
    <property type="entry name" value="Pantoate_hydroxy_MeTrfase"/>
</dbReference>
<evidence type="ECO:0000256" key="2">
    <source>
        <dbReference type="ARBA" id="ARBA00008676"/>
    </source>
</evidence>
<evidence type="ECO:0000256" key="1">
    <source>
        <dbReference type="ARBA" id="ARBA00005033"/>
    </source>
</evidence>
<gene>
    <name evidence="7 11" type="primary">panB</name>
    <name evidence="11" type="ORF">ELD05_04090</name>
</gene>
<protein>
    <recommendedName>
        <fullName evidence="7">3-methyl-2-oxobutanoate hydroxymethyltransferase</fullName>
        <ecNumber evidence="7">2.1.2.11</ecNumber>
    </recommendedName>
    <alternativeName>
        <fullName evidence="7">Ketopantoate hydroxymethyltransferase</fullName>
        <shortName evidence="7">KPHMT</shortName>
    </alternativeName>
</protein>
<dbReference type="PIRSF" id="PIRSF000388">
    <property type="entry name" value="Pantoate_hydroxy_MeTrfase"/>
    <property type="match status" value="1"/>
</dbReference>
<keyword evidence="7 10" id="KW-0479">Metal-binding</keyword>
<dbReference type="AlphaFoldDB" id="A0A3T0D4C7"/>
<comment type="catalytic activity">
    <reaction evidence="7">
        <text>(6R)-5,10-methylene-5,6,7,8-tetrahydrofolate + 3-methyl-2-oxobutanoate + H2O = 2-dehydropantoate + (6S)-5,6,7,8-tetrahydrofolate</text>
        <dbReference type="Rhea" id="RHEA:11824"/>
        <dbReference type="ChEBI" id="CHEBI:11561"/>
        <dbReference type="ChEBI" id="CHEBI:11851"/>
        <dbReference type="ChEBI" id="CHEBI:15377"/>
        <dbReference type="ChEBI" id="CHEBI:15636"/>
        <dbReference type="ChEBI" id="CHEBI:57453"/>
        <dbReference type="EC" id="2.1.2.11"/>
    </reaction>
</comment>
<dbReference type="GO" id="GO:0000287">
    <property type="term" value="F:magnesium ion binding"/>
    <property type="evidence" value="ECO:0007669"/>
    <property type="project" value="TreeGrafter"/>
</dbReference>
<keyword evidence="5 7" id="KW-0808">Transferase</keyword>
<dbReference type="PANTHER" id="PTHR20881">
    <property type="entry name" value="3-METHYL-2-OXOBUTANOATE HYDROXYMETHYLTRANSFERASE"/>
    <property type="match status" value="1"/>
</dbReference>
<dbReference type="GO" id="GO:0005737">
    <property type="term" value="C:cytoplasm"/>
    <property type="evidence" value="ECO:0007669"/>
    <property type="project" value="UniProtKB-SubCell"/>
</dbReference>
<dbReference type="GO" id="GO:0032259">
    <property type="term" value="P:methylation"/>
    <property type="evidence" value="ECO:0007669"/>
    <property type="project" value="UniProtKB-KW"/>
</dbReference>
<sequence>MNKVTTKTLFEKKQKGEKITMLTAYDYTFAKLFDSCMVDILLVGDSLGMVILGYDSTIPVTMEDMEHHVKAVARGTKYSMVVADMPFLSYHTTPEEAVRNAGRLIRAGAYAVKIEGCDDVIDKIEAVIKAQIPVMGHLGLTPQSVNVFGGYDLRAKEEKEAKKLIEDAKKLEEVGVFAIVLEKVPAMVAKQVQESVKVPIIGIGAGPYCDGQVLVCYDMLGMYEDFKPKFVKRYAEVGSIIKDAVSRYINEVKRGEFPGKEHSY</sequence>
<dbReference type="KEGG" id="ccha:ELD05_04090"/>
<evidence type="ECO:0000313" key="11">
    <source>
        <dbReference type="EMBL" id="AZT89899.1"/>
    </source>
</evidence>
<dbReference type="NCBIfam" id="TIGR00222">
    <property type="entry name" value="panB"/>
    <property type="match status" value="1"/>
</dbReference>
<accession>A0A3T0D4C7</accession>
<dbReference type="InterPro" id="IPR040442">
    <property type="entry name" value="Pyrv_kinase-like_dom_sf"/>
</dbReference>
<comment type="function">
    <text evidence="6 7">Catalyzes the reversible reaction in which hydroxymethyl group from 5,10-methylenetetrahydrofolate is transferred onto alpha-ketoisovalerate to form ketopantoate.</text>
</comment>
<feature type="binding site" evidence="7 9">
    <location>
        <position position="113"/>
    </location>
    <ligand>
        <name>3-methyl-2-oxobutanoate</name>
        <dbReference type="ChEBI" id="CHEBI:11851"/>
    </ligand>
</feature>
<keyword evidence="11" id="KW-0489">Methyltransferase</keyword>
<dbReference type="PANTHER" id="PTHR20881:SF0">
    <property type="entry name" value="3-METHYL-2-OXOBUTANOATE HYDROXYMETHYLTRANSFERASE"/>
    <property type="match status" value="1"/>
</dbReference>
<keyword evidence="7 10" id="KW-0460">Magnesium</keyword>
<reference evidence="11 12" key="1">
    <citation type="submission" date="2018-12" db="EMBL/GenBank/DDBJ databases">
        <title>Genome sequence from the cellulolytic species, Caldicellulosiruptor changbaiensis.</title>
        <authorList>
            <person name="Blumer-Schuette S.E."/>
            <person name="Mendoza C."/>
        </authorList>
    </citation>
    <scope>NUCLEOTIDE SEQUENCE [LARGE SCALE GENOMIC DNA]</scope>
    <source>
        <strain evidence="11 12">CBS-Z</strain>
    </source>
</reference>
<organism evidence="11 12">
    <name type="scientific">Caldicellulosiruptor changbaiensis</name>
    <dbReference type="NCBI Taxonomy" id="1222016"/>
    <lineage>
        <taxon>Bacteria</taxon>
        <taxon>Bacillati</taxon>
        <taxon>Bacillota</taxon>
        <taxon>Bacillota incertae sedis</taxon>
        <taxon>Caldicellulosiruptorales</taxon>
        <taxon>Caldicellulosiruptoraceae</taxon>
        <taxon>Caldicellulosiruptor</taxon>
    </lineage>
</organism>
<evidence type="ECO:0000256" key="5">
    <source>
        <dbReference type="ARBA" id="ARBA00022679"/>
    </source>
</evidence>
<feature type="binding site" evidence="7 9">
    <location>
        <position position="84"/>
    </location>
    <ligand>
        <name>3-methyl-2-oxobutanoate</name>
        <dbReference type="ChEBI" id="CHEBI:11851"/>
    </ligand>
</feature>
<dbReference type="InterPro" id="IPR015813">
    <property type="entry name" value="Pyrv/PenolPyrv_kinase-like_dom"/>
</dbReference>
<dbReference type="Gene3D" id="3.20.20.60">
    <property type="entry name" value="Phosphoenolpyruvate-binding domains"/>
    <property type="match status" value="1"/>
</dbReference>
<dbReference type="GO" id="GO:0003864">
    <property type="term" value="F:3-methyl-2-oxobutanoate hydroxymethyltransferase activity"/>
    <property type="evidence" value="ECO:0007669"/>
    <property type="project" value="UniProtKB-UniRule"/>
</dbReference>
<dbReference type="CDD" id="cd06557">
    <property type="entry name" value="KPHMT-like"/>
    <property type="match status" value="1"/>
</dbReference>
<evidence type="ECO:0000256" key="4">
    <source>
        <dbReference type="ARBA" id="ARBA00022655"/>
    </source>
</evidence>
<dbReference type="Pfam" id="PF02548">
    <property type="entry name" value="Pantoate_transf"/>
    <property type="match status" value="1"/>
</dbReference>
<evidence type="ECO:0000256" key="8">
    <source>
        <dbReference type="PIRSR" id="PIRSR000388-1"/>
    </source>
</evidence>
<keyword evidence="4 7" id="KW-0566">Pantothenate biosynthesis</keyword>
<dbReference type="SUPFAM" id="SSF51621">
    <property type="entry name" value="Phosphoenolpyruvate/pyruvate domain"/>
    <property type="match status" value="1"/>
</dbReference>
<evidence type="ECO:0000256" key="7">
    <source>
        <dbReference type="HAMAP-Rule" id="MF_00156"/>
    </source>
</evidence>
<evidence type="ECO:0000256" key="6">
    <source>
        <dbReference type="ARBA" id="ARBA00056497"/>
    </source>
</evidence>
<feature type="binding site" evidence="7 9">
    <location>
        <begin position="45"/>
        <end position="46"/>
    </location>
    <ligand>
        <name>3-methyl-2-oxobutanoate</name>
        <dbReference type="ChEBI" id="CHEBI:11851"/>
    </ligand>
</feature>
<dbReference type="UniPathway" id="UPA00028">
    <property type="reaction ID" value="UER00003"/>
</dbReference>
<proteinExistence type="inferred from homology"/>
<dbReference type="RefSeq" id="WP_127351469.1">
    <property type="nucleotide sequence ID" value="NZ_CP034791.1"/>
</dbReference>
<evidence type="ECO:0000256" key="3">
    <source>
        <dbReference type="ARBA" id="ARBA00011424"/>
    </source>
</evidence>
<dbReference type="Proteomes" id="UP000282930">
    <property type="component" value="Chromosome"/>
</dbReference>
<feature type="binding site" evidence="7 10">
    <location>
        <position position="84"/>
    </location>
    <ligand>
        <name>Mg(2+)</name>
        <dbReference type="ChEBI" id="CHEBI:18420"/>
    </ligand>
</feature>
<feature type="binding site" evidence="7 10">
    <location>
        <position position="115"/>
    </location>
    <ligand>
        <name>Mg(2+)</name>
        <dbReference type="ChEBI" id="CHEBI:18420"/>
    </ligand>
</feature>
<comment type="similarity">
    <text evidence="2 7">Belongs to the PanB family.</text>
</comment>
<evidence type="ECO:0000256" key="9">
    <source>
        <dbReference type="PIRSR" id="PIRSR000388-2"/>
    </source>
</evidence>
<dbReference type="NCBIfam" id="NF001452">
    <property type="entry name" value="PRK00311.1"/>
    <property type="match status" value="1"/>
</dbReference>
<comment type="subcellular location">
    <subcellularLocation>
        <location evidence="7">Cytoplasm</location>
    </subcellularLocation>
</comment>
<feature type="binding site" evidence="7 10">
    <location>
        <position position="45"/>
    </location>
    <ligand>
        <name>Mg(2+)</name>
        <dbReference type="ChEBI" id="CHEBI:18420"/>
    </ligand>
</feature>
<comment type="cofactor">
    <cofactor evidence="7 10">
        <name>Mg(2+)</name>
        <dbReference type="ChEBI" id="CHEBI:18420"/>
    </cofactor>
    <text evidence="7 10">Binds 1 Mg(2+) ion per subunit.</text>
</comment>
<dbReference type="GO" id="GO:0008168">
    <property type="term" value="F:methyltransferase activity"/>
    <property type="evidence" value="ECO:0007669"/>
    <property type="project" value="UniProtKB-KW"/>
</dbReference>
<comment type="pathway">
    <text evidence="1 7">Cofactor biosynthesis; (R)-pantothenate biosynthesis; (R)-pantoate from 3-methyl-2-oxobutanoate: step 1/2.</text>
</comment>
<feature type="active site" description="Proton acceptor" evidence="7 8">
    <location>
        <position position="182"/>
    </location>
</feature>
<dbReference type="HAMAP" id="MF_00156">
    <property type="entry name" value="PanB"/>
    <property type="match status" value="1"/>
</dbReference>
<dbReference type="EC" id="2.1.2.11" evidence="7"/>
<dbReference type="GO" id="GO:0015940">
    <property type="term" value="P:pantothenate biosynthetic process"/>
    <property type="evidence" value="ECO:0007669"/>
    <property type="project" value="UniProtKB-UniRule"/>
</dbReference>
<keyword evidence="7" id="KW-0963">Cytoplasm</keyword>
<evidence type="ECO:0000256" key="10">
    <source>
        <dbReference type="PIRSR" id="PIRSR000388-3"/>
    </source>
</evidence>
<comment type="subunit">
    <text evidence="3 7">Homodecamer; pentamer of dimers.</text>
</comment>
<name>A0A3T0D4C7_9FIRM</name>